<organism evidence="1 2">
    <name type="scientific">Panagrolaimus sp. JU765</name>
    <dbReference type="NCBI Taxonomy" id="591449"/>
    <lineage>
        <taxon>Eukaryota</taxon>
        <taxon>Metazoa</taxon>
        <taxon>Ecdysozoa</taxon>
        <taxon>Nematoda</taxon>
        <taxon>Chromadorea</taxon>
        <taxon>Rhabditida</taxon>
        <taxon>Tylenchina</taxon>
        <taxon>Panagrolaimomorpha</taxon>
        <taxon>Panagrolaimoidea</taxon>
        <taxon>Panagrolaimidae</taxon>
        <taxon>Panagrolaimus</taxon>
    </lineage>
</organism>
<evidence type="ECO:0000313" key="1">
    <source>
        <dbReference type="Proteomes" id="UP000887576"/>
    </source>
</evidence>
<sequence>MLTHSEPHRQTLYWSMPQRFRGDKVTAYGGQMAFELQYSGTGPVSSEPLVVLKGNGITLVHRKKDQYGTFQPDRPIQVTVDTYEQNYERDNGSPASREDLLMVLADLDS</sequence>
<proteinExistence type="predicted"/>
<name>A0AC34QDN9_9BILA</name>
<evidence type="ECO:0000313" key="2">
    <source>
        <dbReference type="WBParaSite" id="JU765_v2.g15437.t1"/>
    </source>
</evidence>
<dbReference type="WBParaSite" id="JU765_v2.g15437.t1">
    <property type="protein sequence ID" value="JU765_v2.g15437.t1"/>
    <property type="gene ID" value="JU765_v2.g15437"/>
</dbReference>
<accession>A0AC34QDN9</accession>
<protein>
    <submittedName>
        <fullName evidence="2">Laminin IV type A domain-containing protein</fullName>
    </submittedName>
</protein>
<reference evidence="2" key="1">
    <citation type="submission" date="2022-11" db="UniProtKB">
        <authorList>
            <consortium name="WormBaseParasite"/>
        </authorList>
    </citation>
    <scope>IDENTIFICATION</scope>
</reference>
<dbReference type="Proteomes" id="UP000887576">
    <property type="component" value="Unplaced"/>
</dbReference>